<feature type="region of interest" description="Disordered" evidence="1">
    <location>
        <begin position="1"/>
        <end position="32"/>
    </location>
</feature>
<accession>A0A7W8Z5P2</accession>
<dbReference type="Proteomes" id="UP000588112">
    <property type="component" value="Unassembled WGS sequence"/>
</dbReference>
<sequence length="53" mass="6068">MESTRAWQPIKVNTRGERVDQLDQEPLGDEPGVRDAWLINARVQYDSQTGSPR</sequence>
<evidence type="ECO:0000313" key="2">
    <source>
        <dbReference type="EMBL" id="MBB5627957.1"/>
    </source>
</evidence>
<reference evidence="2 3" key="1">
    <citation type="submission" date="2020-08" db="EMBL/GenBank/DDBJ databases">
        <title>Sequencing the genomes of 1000 actinobacteria strains.</title>
        <authorList>
            <person name="Klenk H.-P."/>
        </authorList>
    </citation>
    <scope>NUCLEOTIDE SEQUENCE [LARGE SCALE GENOMIC DNA]</scope>
    <source>
        <strain evidence="2 3">DSM 45790</strain>
    </source>
</reference>
<dbReference type="AlphaFoldDB" id="A0A7W8Z5P2"/>
<name>A0A7W8Z5P2_9ACTN</name>
<dbReference type="EMBL" id="JACHBR010000001">
    <property type="protein sequence ID" value="MBB5627957.1"/>
    <property type="molecule type" value="Genomic_DNA"/>
</dbReference>
<protein>
    <submittedName>
        <fullName evidence="2">Uncharacterized protein</fullName>
    </submittedName>
</protein>
<evidence type="ECO:0000256" key="1">
    <source>
        <dbReference type="SAM" id="MobiDB-lite"/>
    </source>
</evidence>
<proteinExistence type="predicted"/>
<keyword evidence="3" id="KW-1185">Reference proteome</keyword>
<dbReference type="RefSeq" id="WP_184612542.1">
    <property type="nucleotide sequence ID" value="NZ_BOOS01000015.1"/>
</dbReference>
<comment type="caution">
    <text evidence="2">The sequence shown here is derived from an EMBL/GenBank/DDBJ whole genome shotgun (WGS) entry which is preliminary data.</text>
</comment>
<gene>
    <name evidence="2" type="ORF">BJ981_003656</name>
</gene>
<evidence type="ECO:0000313" key="3">
    <source>
        <dbReference type="Proteomes" id="UP000588112"/>
    </source>
</evidence>
<organism evidence="2 3">
    <name type="scientific">Sphaerisporangium krabiense</name>
    <dbReference type="NCBI Taxonomy" id="763782"/>
    <lineage>
        <taxon>Bacteria</taxon>
        <taxon>Bacillati</taxon>
        <taxon>Actinomycetota</taxon>
        <taxon>Actinomycetes</taxon>
        <taxon>Streptosporangiales</taxon>
        <taxon>Streptosporangiaceae</taxon>
        <taxon>Sphaerisporangium</taxon>
    </lineage>
</organism>